<keyword evidence="3 7" id="KW-0812">Transmembrane</keyword>
<evidence type="ECO:0000256" key="7">
    <source>
        <dbReference type="SAM" id="Phobius"/>
    </source>
</evidence>
<keyword evidence="4 7" id="KW-1133">Transmembrane helix</keyword>
<name>A0AAW0C8N8_9AGAR</name>
<dbReference type="Gene3D" id="1.20.58.70">
    <property type="match status" value="1"/>
</dbReference>
<keyword evidence="10" id="KW-1185">Reference proteome</keyword>
<dbReference type="PROSITE" id="PS50192">
    <property type="entry name" value="T_SNARE"/>
    <property type="match status" value="1"/>
</dbReference>
<accession>A0AAW0C8N8</accession>
<dbReference type="GO" id="GO:0000149">
    <property type="term" value="F:SNARE binding"/>
    <property type="evidence" value="ECO:0007669"/>
    <property type="project" value="TreeGrafter"/>
</dbReference>
<keyword evidence="5 7" id="KW-0472">Membrane</keyword>
<dbReference type="InterPro" id="IPR045242">
    <property type="entry name" value="Syntaxin"/>
</dbReference>
<comment type="subcellular location">
    <subcellularLocation>
        <location evidence="1">Membrane</location>
        <topology evidence="1">Single-pass type IV membrane protein</topology>
    </subcellularLocation>
</comment>
<feature type="domain" description="T-SNARE coiled-coil homology" evidence="8">
    <location>
        <begin position="209"/>
        <end position="271"/>
    </location>
</feature>
<dbReference type="Pfam" id="PF00804">
    <property type="entry name" value="Syntaxin"/>
    <property type="match status" value="1"/>
</dbReference>
<dbReference type="GO" id="GO:0006886">
    <property type="term" value="P:intracellular protein transport"/>
    <property type="evidence" value="ECO:0007669"/>
    <property type="project" value="TreeGrafter"/>
</dbReference>
<dbReference type="GO" id="GO:0031201">
    <property type="term" value="C:SNARE complex"/>
    <property type="evidence" value="ECO:0007669"/>
    <property type="project" value="TreeGrafter"/>
</dbReference>
<dbReference type="SUPFAM" id="SSF47661">
    <property type="entry name" value="t-snare proteins"/>
    <property type="match status" value="1"/>
</dbReference>
<feature type="transmembrane region" description="Helical" evidence="7">
    <location>
        <begin position="283"/>
        <end position="305"/>
    </location>
</feature>
<evidence type="ECO:0000313" key="9">
    <source>
        <dbReference type="EMBL" id="KAK7034591.1"/>
    </source>
</evidence>
<evidence type="ECO:0000256" key="3">
    <source>
        <dbReference type="ARBA" id="ARBA00022692"/>
    </source>
</evidence>
<feature type="coiled-coil region" evidence="6">
    <location>
        <begin position="212"/>
        <end position="242"/>
    </location>
</feature>
<dbReference type="InterPro" id="IPR000727">
    <property type="entry name" value="T_SNARE_dom"/>
</dbReference>
<reference evidence="9 10" key="1">
    <citation type="submission" date="2024-01" db="EMBL/GenBank/DDBJ databases">
        <title>A draft genome for a cacao thread blight-causing isolate of Paramarasmius palmivorus.</title>
        <authorList>
            <person name="Baruah I.K."/>
            <person name="Bukari Y."/>
            <person name="Amoako-Attah I."/>
            <person name="Meinhardt L.W."/>
            <person name="Bailey B.A."/>
            <person name="Cohen S.P."/>
        </authorList>
    </citation>
    <scope>NUCLEOTIDE SEQUENCE [LARGE SCALE GENOMIC DNA]</scope>
    <source>
        <strain evidence="9 10">GH-12</strain>
    </source>
</reference>
<gene>
    <name evidence="9" type="ORF">VNI00_012222</name>
</gene>
<evidence type="ECO:0000313" key="10">
    <source>
        <dbReference type="Proteomes" id="UP001383192"/>
    </source>
</evidence>
<evidence type="ECO:0000256" key="1">
    <source>
        <dbReference type="ARBA" id="ARBA00004211"/>
    </source>
</evidence>
<dbReference type="InterPro" id="IPR006011">
    <property type="entry name" value="Syntaxin_N"/>
</dbReference>
<dbReference type="GO" id="GO:0005484">
    <property type="term" value="F:SNAP receptor activity"/>
    <property type="evidence" value="ECO:0007669"/>
    <property type="project" value="TreeGrafter"/>
</dbReference>
<dbReference type="EMBL" id="JAYKXP010000056">
    <property type="protein sequence ID" value="KAK7034591.1"/>
    <property type="molecule type" value="Genomic_DNA"/>
</dbReference>
<dbReference type="PANTHER" id="PTHR19957:SF307">
    <property type="entry name" value="PROTEIN SSO1-RELATED"/>
    <property type="match status" value="1"/>
</dbReference>
<dbReference type="GO" id="GO:0048278">
    <property type="term" value="P:vesicle docking"/>
    <property type="evidence" value="ECO:0007669"/>
    <property type="project" value="TreeGrafter"/>
</dbReference>
<evidence type="ECO:0000256" key="5">
    <source>
        <dbReference type="ARBA" id="ARBA00023136"/>
    </source>
</evidence>
<dbReference type="Pfam" id="PF05739">
    <property type="entry name" value="SNARE"/>
    <property type="match status" value="1"/>
</dbReference>
<evidence type="ECO:0000259" key="8">
    <source>
        <dbReference type="PROSITE" id="PS50192"/>
    </source>
</evidence>
<comment type="similarity">
    <text evidence="2">Belongs to the syntaxin family.</text>
</comment>
<organism evidence="9 10">
    <name type="scientific">Paramarasmius palmivorus</name>
    <dbReference type="NCBI Taxonomy" id="297713"/>
    <lineage>
        <taxon>Eukaryota</taxon>
        <taxon>Fungi</taxon>
        <taxon>Dikarya</taxon>
        <taxon>Basidiomycota</taxon>
        <taxon>Agaricomycotina</taxon>
        <taxon>Agaricomycetes</taxon>
        <taxon>Agaricomycetidae</taxon>
        <taxon>Agaricales</taxon>
        <taxon>Marasmiineae</taxon>
        <taxon>Marasmiaceae</taxon>
        <taxon>Paramarasmius</taxon>
    </lineage>
</organism>
<dbReference type="GO" id="GO:0012505">
    <property type="term" value="C:endomembrane system"/>
    <property type="evidence" value="ECO:0007669"/>
    <property type="project" value="TreeGrafter"/>
</dbReference>
<dbReference type="InterPro" id="IPR010989">
    <property type="entry name" value="SNARE"/>
</dbReference>
<dbReference type="Proteomes" id="UP001383192">
    <property type="component" value="Unassembled WGS sequence"/>
</dbReference>
<comment type="caution">
    <text evidence="9">The sequence shown here is derived from an EMBL/GenBank/DDBJ whole genome shotgun (WGS) entry which is preliminary data.</text>
</comment>
<protein>
    <recommendedName>
        <fullName evidence="8">t-SNARE coiled-coil homology domain-containing protein</fullName>
    </recommendedName>
</protein>
<dbReference type="GO" id="GO:0006906">
    <property type="term" value="P:vesicle fusion"/>
    <property type="evidence" value="ECO:0007669"/>
    <property type="project" value="TreeGrafter"/>
</dbReference>
<evidence type="ECO:0000256" key="2">
    <source>
        <dbReference type="ARBA" id="ARBA00009063"/>
    </source>
</evidence>
<evidence type="ECO:0000256" key="6">
    <source>
        <dbReference type="SAM" id="Coils"/>
    </source>
</evidence>
<dbReference type="GO" id="GO:0006887">
    <property type="term" value="P:exocytosis"/>
    <property type="evidence" value="ECO:0007669"/>
    <property type="project" value="TreeGrafter"/>
</dbReference>
<proteinExistence type="inferred from homology"/>
<keyword evidence="6" id="KW-0175">Coiled coil</keyword>
<dbReference type="GO" id="GO:0005886">
    <property type="term" value="C:plasma membrane"/>
    <property type="evidence" value="ECO:0007669"/>
    <property type="project" value="TreeGrafter"/>
</dbReference>
<sequence length="311" mass="35545">MSTNRLALVRAQRQNPSQANPTELSMLKSANEKIGSVEAVSTTQQFFTEITSLQASVSQVNNNVSEIAELRSRSLNSITNDQDDHQANEVVEETRALCNRIRRWMESISSETRELGMKGRITQQDGEMRMRRLAHVRDKFVEALQEYQRTEQEHRFKVRERAERQFRMVKPDATAEEVKQVVDNDQGGQIIMQALVSDSGRYAESRNAYSEVQSRQEEIKKLEKSMAELAMLMNDMATLTEQQDFSFVSMEKTVLDVEADTRQGLAYTEQAVVSARSARKKRWICFSICIVIILVIAIGLAVKFAPSRRKE</sequence>
<dbReference type="PANTHER" id="PTHR19957">
    <property type="entry name" value="SYNTAXIN"/>
    <property type="match status" value="1"/>
</dbReference>
<evidence type="ECO:0000256" key="4">
    <source>
        <dbReference type="ARBA" id="ARBA00022989"/>
    </source>
</evidence>
<dbReference type="AlphaFoldDB" id="A0AAW0C8N8"/>